<evidence type="ECO:0000313" key="3">
    <source>
        <dbReference type="Proteomes" id="UP000024635"/>
    </source>
</evidence>
<comment type="caution">
    <text evidence="2">The sequence shown here is derived from an EMBL/GenBank/DDBJ whole genome shotgun (WGS) entry which is preliminary data.</text>
</comment>
<gene>
    <name evidence="2" type="primary">Acey_s0374.g211</name>
    <name evidence="2" type="ORF">Y032_0374g211</name>
</gene>
<dbReference type="Proteomes" id="UP000024635">
    <property type="component" value="Unassembled WGS sequence"/>
</dbReference>
<feature type="region of interest" description="Disordered" evidence="1">
    <location>
        <begin position="24"/>
        <end position="50"/>
    </location>
</feature>
<evidence type="ECO:0000313" key="2">
    <source>
        <dbReference type="EMBL" id="EYB81781.1"/>
    </source>
</evidence>
<dbReference type="AlphaFoldDB" id="A0A016RTY9"/>
<organism evidence="2 3">
    <name type="scientific">Ancylostoma ceylanicum</name>
    <dbReference type="NCBI Taxonomy" id="53326"/>
    <lineage>
        <taxon>Eukaryota</taxon>
        <taxon>Metazoa</taxon>
        <taxon>Ecdysozoa</taxon>
        <taxon>Nematoda</taxon>
        <taxon>Chromadorea</taxon>
        <taxon>Rhabditida</taxon>
        <taxon>Rhabditina</taxon>
        <taxon>Rhabditomorpha</taxon>
        <taxon>Strongyloidea</taxon>
        <taxon>Ancylostomatidae</taxon>
        <taxon>Ancylostomatinae</taxon>
        <taxon>Ancylostoma</taxon>
    </lineage>
</organism>
<proteinExistence type="predicted"/>
<accession>A0A016RTY9</accession>
<reference evidence="3" key="1">
    <citation type="journal article" date="2015" name="Nat. Genet.">
        <title>The genome and transcriptome of the zoonotic hookworm Ancylostoma ceylanicum identify infection-specific gene families.</title>
        <authorList>
            <person name="Schwarz E.M."/>
            <person name="Hu Y."/>
            <person name="Antoshechkin I."/>
            <person name="Miller M.M."/>
            <person name="Sternberg P.W."/>
            <person name="Aroian R.V."/>
        </authorList>
    </citation>
    <scope>NUCLEOTIDE SEQUENCE</scope>
    <source>
        <strain evidence="3">HY135</strain>
    </source>
</reference>
<protein>
    <submittedName>
        <fullName evidence="2">Uncharacterized protein</fullName>
    </submittedName>
</protein>
<sequence>MVAKGVLPYLRAGTDFHDMRNGLNRIPDDATSTSAAIPGRRASTKQHSVAGRRCYPLDPLKDGAVYVA</sequence>
<name>A0A016RTY9_9BILA</name>
<keyword evidence="3" id="KW-1185">Reference proteome</keyword>
<evidence type="ECO:0000256" key="1">
    <source>
        <dbReference type="SAM" id="MobiDB-lite"/>
    </source>
</evidence>
<dbReference type="EMBL" id="JARK01001710">
    <property type="protein sequence ID" value="EYB81781.1"/>
    <property type="molecule type" value="Genomic_DNA"/>
</dbReference>